<protein>
    <submittedName>
        <fullName evidence="4">Uncharacterized protein LOC111355852</fullName>
    </submittedName>
</protein>
<dbReference type="KEGG" id="sliu:111355852"/>
<feature type="compositionally biased region" description="Low complexity" evidence="1">
    <location>
        <begin position="236"/>
        <end position="246"/>
    </location>
</feature>
<evidence type="ECO:0000313" key="4">
    <source>
        <dbReference type="RefSeq" id="XP_022825715.1"/>
    </source>
</evidence>
<name>A0A9J7E791_SPOLT</name>
<dbReference type="PANTHER" id="PTHR33327:SF3">
    <property type="entry name" value="RNA-DIRECTED DNA POLYMERASE"/>
    <property type="match status" value="1"/>
</dbReference>
<proteinExistence type="predicted"/>
<accession>A0A9J7E791</accession>
<dbReference type="AlphaFoldDB" id="A0A9J7E791"/>
<dbReference type="Pfam" id="PF23055">
    <property type="entry name" value="DUF7041"/>
    <property type="match status" value="1"/>
</dbReference>
<keyword evidence="3" id="KW-1185">Reference proteome</keyword>
<feature type="region of interest" description="Disordered" evidence="1">
    <location>
        <begin position="222"/>
        <end position="246"/>
    </location>
</feature>
<dbReference type="InterPro" id="IPR055469">
    <property type="entry name" value="DUF7041"/>
</dbReference>
<organism evidence="3 4">
    <name type="scientific">Spodoptera litura</name>
    <name type="common">Asian cotton leafworm</name>
    <dbReference type="NCBI Taxonomy" id="69820"/>
    <lineage>
        <taxon>Eukaryota</taxon>
        <taxon>Metazoa</taxon>
        <taxon>Ecdysozoa</taxon>
        <taxon>Arthropoda</taxon>
        <taxon>Hexapoda</taxon>
        <taxon>Insecta</taxon>
        <taxon>Pterygota</taxon>
        <taxon>Neoptera</taxon>
        <taxon>Endopterygota</taxon>
        <taxon>Lepidoptera</taxon>
        <taxon>Glossata</taxon>
        <taxon>Ditrysia</taxon>
        <taxon>Noctuoidea</taxon>
        <taxon>Noctuidae</taxon>
        <taxon>Amphipyrinae</taxon>
        <taxon>Spodoptera</taxon>
    </lineage>
</organism>
<reference evidence="4" key="1">
    <citation type="submission" date="2025-08" db="UniProtKB">
        <authorList>
            <consortium name="RefSeq"/>
        </authorList>
    </citation>
    <scope>IDENTIFICATION</scope>
    <source>
        <strain evidence="4">Ishihara</strain>
        <tissue evidence="4">Whole body</tissue>
    </source>
</reference>
<dbReference type="PANTHER" id="PTHR33327">
    <property type="entry name" value="ENDONUCLEASE"/>
    <property type="match status" value="1"/>
</dbReference>
<evidence type="ECO:0000256" key="1">
    <source>
        <dbReference type="SAM" id="MobiDB-lite"/>
    </source>
</evidence>
<evidence type="ECO:0000259" key="2">
    <source>
        <dbReference type="Pfam" id="PF23055"/>
    </source>
</evidence>
<dbReference type="OrthoDB" id="6260718at2759"/>
<evidence type="ECO:0000313" key="3">
    <source>
        <dbReference type="Proteomes" id="UP000301870"/>
    </source>
</evidence>
<dbReference type="Proteomes" id="UP000301870">
    <property type="component" value="Chromosome 2"/>
</dbReference>
<gene>
    <name evidence="4" type="primary">LOC111355852</name>
</gene>
<dbReference type="GeneID" id="111355852"/>
<dbReference type="RefSeq" id="XP_022825715.1">
    <property type="nucleotide sequence ID" value="XM_022969947.1"/>
</dbReference>
<sequence length="286" mass="32663">MEETAHTEENKNFFMAYRVGVKTPAFNADDPQLWFAQLEGQFVLSNITTDNTKFYYVLAQLESQHSAEVRDLIVNPPTTGKYEKLKNELIKRLSASQERKIKQLLMHEELGDRKPTQFLRHLHQLAGPTVPGDFIRSIWSSRLPANLQTIVAMQANSSLEEVAELVDRINDIVPVTTQVAATGMPVTGQVAGSQPKTEQGSAIEALTQTVSELTRKVETMSMQLNQKSSRSRSRSRYSFNQFRQRSRSRSQNNQYCFYHNRFGDKARRCTHPCAYQKKPLNYQGSQ</sequence>
<feature type="domain" description="DUF7041" evidence="2">
    <location>
        <begin position="24"/>
        <end position="105"/>
    </location>
</feature>